<dbReference type="SUPFAM" id="SSF50199">
    <property type="entry name" value="Staphylococcal nuclease"/>
    <property type="match status" value="1"/>
</dbReference>
<dbReference type="InterPro" id="IPR035437">
    <property type="entry name" value="SNase_OB-fold_sf"/>
</dbReference>
<protein>
    <recommendedName>
        <fullName evidence="4">TNase-like domain-containing protein</fullName>
    </recommendedName>
</protein>
<evidence type="ECO:0008006" key="4">
    <source>
        <dbReference type="Google" id="ProtNLM"/>
    </source>
</evidence>
<organism evidence="2 3">
    <name type="scientific">Knipowitschia caucasica</name>
    <name type="common">Caucasian dwarf goby</name>
    <name type="synonym">Pomatoschistus caucasicus</name>
    <dbReference type="NCBI Taxonomy" id="637954"/>
    <lineage>
        <taxon>Eukaryota</taxon>
        <taxon>Metazoa</taxon>
        <taxon>Chordata</taxon>
        <taxon>Craniata</taxon>
        <taxon>Vertebrata</taxon>
        <taxon>Euteleostomi</taxon>
        <taxon>Actinopterygii</taxon>
        <taxon>Neopterygii</taxon>
        <taxon>Teleostei</taxon>
        <taxon>Neoteleostei</taxon>
        <taxon>Acanthomorphata</taxon>
        <taxon>Gobiaria</taxon>
        <taxon>Gobiiformes</taxon>
        <taxon>Gobioidei</taxon>
        <taxon>Gobiidae</taxon>
        <taxon>Gobiinae</taxon>
        <taxon>Knipowitschia</taxon>
    </lineage>
</organism>
<dbReference type="EMBL" id="OZ035832">
    <property type="protein sequence ID" value="CAL1570619.1"/>
    <property type="molecule type" value="Genomic_DNA"/>
</dbReference>
<evidence type="ECO:0000313" key="3">
    <source>
        <dbReference type="Proteomes" id="UP001497482"/>
    </source>
</evidence>
<gene>
    <name evidence="2" type="ORF">KC01_LOCUS2880</name>
</gene>
<evidence type="ECO:0000313" key="2">
    <source>
        <dbReference type="EMBL" id="CAL1570619.1"/>
    </source>
</evidence>
<dbReference type="PANTHER" id="PTHR28434">
    <property type="entry name" value="PROTEIN C3ORF33"/>
    <property type="match status" value="1"/>
</dbReference>
<sequence length="258" mass="29660">MPPPQSSARKDTEYSMTDRQHEDRESSRNIITICSQFADDHLTLVRNLSTGLAVAGVIIIARSIKLVTKFHASSQIPRHFVERNLTLYGKVDSVTEKGLRVEHVPVHLPIISPLLHLKDSTCKGLLSVHFAGVELTAEGRQWLQENLLPAKMVWIKLISQKDDILYCLVSQNKGVLRTYCINEELLRQGLARTAPISGLLPDSRLYWRLHRRLHRAEVKAERKSRGLWMEDSLWERAKKALRDNRIFSLIQKVFRKTN</sequence>
<dbReference type="PANTHER" id="PTHR28434:SF1">
    <property type="entry name" value="PROTEIN C3ORF33"/>
    <property type="match status" value="1"/>
</dbReference>
<dbReference type="InterPro" id="IPR042421">
    <property type="entry name" value="C3orf33-like"/>
</dbReference>
<keyword evidence="3" id="KW-1185">Reference proteome</keyword>
<feature type="compositionally biased region" description="Basic and acidic residues" evidence="1">
    <location>
        <begin position="8"/>
        <end position="25"/>
    </location>
</feature>
<name>A0AAV2J633_KNICA</name>
<evidence type="ECO:0000256" key="1">
    <source>
        <dbReference type="SAM" id="MobiDB-lite"/>
    </source>
</evidence>
<dbReference type="AlphaFoldDB" id="A0AAV2J633"/>
<feature type="region of interest" description="Disordered" evidence="1">
    <location>
        <begin position="1"/>
        <end position="25"/>
    </location>
</feature>
<accession>A0AAV2J633</accession>
<proteinExistence type="predicted"/>
<reference evidence="2 3" key="1">
    <citation type="submission" date="2024-04" db="EMBL/GenBank/DDBJ databases">
        <authorList>
            <person name="Waldvogel A.-M."/>
            <person name="Schoenle A."/>
        </authorList>
    </citation>
    <scope>NUCLEOTIDE SEQUENCE [LARGE SCALE GENOMIC DNA]</scope>
</reference>
<dbReference type="GO" id="GO:0005615">
    <property type="term" value="C:extracellular space"/>
    <property type="evidence" value="ECO:0007669"/>
    <property type="project" value="TreeGrafter"/>
</dbReference>
<dbReference type="Gene3D" id="2.40.50.90">
    <property type="match status" value="1"/>
</dbReference>
<dbReference type="Proteomes" id="UP001497482">
    <property type="component" value="Chromosome 10"/>
</dbReference>